<evidence type="ECO:0000313" key="4">
    <source>
        <dbReference type="Proteomes" id="UP001255856"/>
    </source>
</evidence>
<evidence type="ECO:0000256" key="1">
    <source>
        <dbReference type="SAM" id="Coils"/>
    </source>
</evidence>
<feature type="region of interest" description="Disordered" evidence="2">
    <location>
        <begin position="169"/>
        <end position="208"/>
    </location>
</feature>
<dbReference type="EMBL" id="JASFZW010000011">
    <property type="protein sequence ID" value="KAK2076181.1"/>
    <property type="molecule type" value="Genomic_DNA"/>
</dbReference>
<proteinExistence type="predicted"/>
<protein>
    <submittedName>
        <fullName evidence="3">Uncharacterized protein</fullName>
    </submittedName>
</protein>
<evidence type="ECO:0000256" key="2">
    <source>
        <dbReference type="SAM" id="MobiDB-lite"/>
    </source>
</evidence>
<accession>A0AAD9IES6</accession>
<name>A0AAD9IES6_PROWI</name>
<dbReference type="AlphaFoldDB" id="A0AAD9IES6"/>
<keyword evidence="1" id="KW-0175">Coiled coil</keyword>
<keyword evidence="4" id="KW-1185">Reference proteome</keyword>
<feature type="compositionally biased region" description="Low complexity" evidence="2">
    <location>
        <begin position="179"/>
        <end position="190"/>
    </location>
</feature>
<feature type="coiled-coil region" evidence="1">
    <location>
        <begin position="28"/>
        <end position="62"/>
    </location>
</feature>
<gene>
    <name evidence="3" type="ORF">QBZ16_001113</name>
</gene>
<comment type="caution">
    <text evidence="3">The sequence shown here is derived from an EMBL/GenBank/DDBJ whole genome shotgun (WGS) entry which is preliminary data.</text>
</comment>
<sequence>MPLADDSPDMHAFVDMAAAALQSKNHFIHSQQERLELAEAAVSRQREAVLRLEREVAELRLEALDRAKDAEVSRALVEASELRIAELLLRDEERQAELSLLKEEKSQLASTLSHREQSYLALLSTIEQYMSVVETSDVPLELEQPTPEKIAFWAHRLESVARLRQEVSGSLGERGLTTPARPGPESSAGSGEEEWHTPAPASGWKARERAATRADRKLLIDEPEMLDEAGSPTNALIRAIRTCRSEDFIQEEMWQCDGEQDG</sequence>
<dbReference type="Proteomes" id="UP001255856">
    <property type="component" value="Unassembled WGS sequence"/>
</dbReference>
<organism evidence="3 4">
    <name type="scientific">Prototheca wickerhamii</name>
    <dbReference type="NCBI Taxonomy" id="3111"/>
    <lineage>
        <taxon>Eukaryota</taxon>
        <taxon>Viridiplantae</taxon>
        <taxon>Chlorophyta</taxon>
        <taxon>core chlorophytes</taxon>
        <taxon>Trebouxiophyceae</taxon>
        <taxon>Chlorellales</taxon>
        <taxon>Chlorellaceae</taxon>
        <taxon>Prototheca</taxon>
    </lineage>
</organism>
<reference evidence="3" key="1">
    <citation type="submission" date="2021-01" db="EMBL/GenBank/DDBJ databases">
        <authorList>
            <person name="Eckstrom K.M.E."/>
        </authorList>
    </citation>
    <scope>NUCLEOTIDE SEQUENCE</scope>
    <source>
        <strain evidence="3">UVCC 0001</strain>
    </source>
</reference>
<evidence type="ECO:0000313" key="3">
    <source>
        <dbReference type="EMBL" id="KAK2076181.1"/>
    </source>
</evidence>